<evidence type="ECO:0000313" key="1">
    <source>
        <dbReference type="EMBL" id="GIQ87547.1"/>
    </source>
</evidence>
<organism evidence="1 2">
    <name type="scientific">Kipferlia bialata</name>
    <dbReference type="NCBI Taxonomy" id="797122"/>
    <lineage>
        <taxon>Eukaryota</taxon>
        <taxon>Metamonada</taxon>
        <taxon>Carpediemonas-like organisms</taxon>
        <taxon>Kipferlia</taxon>
    </lineage>
</organism>
<keyword evidence="2" id="KW-1185">Reference proteome</keyword>
<dbReference type="Gene3D" id="1.25.40.10">
    <property type="entry name" value="Tetratricopeptide repeat domain"/>
    <property type="match status" value="1"/>
</dbReference>
<reference evidence="1 2" key="1">
    <citation type="journal article" date="2018" name="PLoS ONE">
        <title>The draft genome of Kipferlia bialata reveals reductive genome evolution in fornicate parasites.</title>
        <authorList>
            <person name="Tanifuji G."/>
            <person name="Takabayashi S."/>
            <person name="Kume K."/>
            <person name="Takagi M."/>
            <person name="Nakayama T."/>
            <person name="Kamikawa R."/>
            <person name="Inagaki Y."/>
            <person name="Hashimoto T."/>
        </authorList>
    </citation>
    <scope>NUCLEOTIDE SEQUENCE [LARGE SCALE GENOMIC DNA]</scope>
    <source>
        <strain evidence="1">NY0173</strain>
    </source>
</reference>
<dbReference type="SUPFAM" id="SSF48452">
    <property type="entry name" value="TPR-like"/>
    <property type="match status" value="1"/>
</dbReference>
<sequence length="506" mass="54141">MCAEKTLDAVEVMASVDAEALKAEDLIRYTKLGPISRLLGSLLVVEDLTDLSTVLGAEPGAVEQARQRGLALASKAQTSGDDASGCSHVVALARLAAAYLHSVPGAGRSLRLASAEYEALERNAPTHGLSLAIARHWSVSHNVAVVMGAQALAHFDTHAAIDLFSKAHRLAVRAGREHLSPAISLRALARALAGIYPEAASDATDALSRGPSPPLSLVLSLCRAAMGDIHGTIDAVEEGLEAAGQEERRQREQLVEQGLDIEGMEGALQREGEGEGEVSDGTHHCVDDLVVVRVLCHAATGHLDAAIQEMEQVVHRARLRTNAVEASEEVPSEYLSPHLSLYARLLILQGDVDQGKSLLRSAFAMVAYNTGDPEWSPFPPLPLPGTIAATLVSVHALEVSTAHWWSDEYDDALGVLQVVSDAYPRCFEADLRLARLWLGLGNLEEASNAMVRLCARHPSVRSFREDQTILFLVHKLFGSGEPRSSLRPYGYLPDPDPPAAAVISLS</sequence>
<dbReference type="InterPro" id="IPR011990">
    <property type="entry name" value="TPR-like_helical_dom_sf"/>
</dbReference>
<feature type="non-terminal residue" evidence="1">
    <location>
        <position position="1"/>
    </location>
</feature>
<protein>
    <submittedName>
        <fullName evidence="1">Uncharacterized protein</fullName>
    </submittedName>
</protein>
<name>A0A9K3D440_9EUKA</name>
<comment type="caution">
    <text evidence="1">The sequence shown here is derived from an EMBL/GenBank/DDBJ whole genome shotgun (WGS) entry which is preliminary data.</text>
</comment>
<dbReference type="AlphaFoldDB" id="A0A9K3D440"/>
<gene>
    <name evidence="1" type="ORF">KIPB_009603</name>
</gene>
<proteinExistence type="predicted"/>
<dbReference type="EMBL" id="BDIP01003314">
    <property type="protein sequence ID" value="GIQ87547.1"/>
    <property type="molecule type" value="Genomic_DNA"/>
</dbReference>
<evidence type="ECO:0000313" key="2">
    <source>
        <dbReference type="Proteomes" id="UP000265618"/>
    </source>
</evidence>
<dbReference type="Proteomes" id="UP000265618">
    <property type="component" value="Unassembled WGS sequence"/>
</dbReference>
<accession>A0A9K3D440</accession>